<evidence type="ECO:0000256" key="3">
    <source>
        <dbReference type="ARBA" id="ARBA00022679"/>
    </source>
</evidence>
<dbReference type="PROSITE" id="PS51977">
    <property type="entry name" value="WGR"/>
    <property type="match status" value="1"/>
</dbReference>
<evidence type="ECO:0000256" key="8">
    <source>
        <dbReference type="ARBA" id="ARBA00023242"/>
    </source>
</evidence>
<dbReference type="InterPro" id="IPR050800">
    <property type="entry name" value="ARTD/PARP"/>
</dbReference>
<keyword evidence="16" id="KW-1185">Reference proteome</keyword>
<dbReference type="AlphaFoldDB" id="A0A7J8HU54"/>
<dbReference type="Proteomes" id="UP000593571">
    <property type="component" value="Unassembled WGS sequence"/>
</dbReference>
<evidence type="ECO:0000256" key="11">
    <source>
        <dbReference type="SAM" id="MobiDB-lite"/>
    </source>
</evidence>
<dbReference type="GO" id="GO:0006302">
    <property type="term" value="P:double-strand break repair"/>
    <property type="evidence" value="ECO:0007669"/>
    <property type="project" value="TreeGrafter"/>
</dbReference>
<proteinExistence type="inferred from homology"/>
<dbReference type="Pfam" id="PF02877">
    <property type="entry name" value="PARP_reg"/>
    <property type="match status" value="1"/>
</dbReference>
<dbReference type="Gene3D" id="3.90.228.10">
    <property type="match status" value="1"/>
</dbReference>
<keyword evidence="3 10" id="KW-0808">Transferase</keyword>
<comment type="caution">
    <text evidence="15">The sequence shown here is derived from an EMBL/GenBank/DDBJ whole genome shotgun (WGS) entry which is preliminary data.</text>
</comment>
<evidence type="ECO:0000259" key="13">
    <source>
        <dbReference type="PROSITE" id="PS51060"/>
    </source>
</evidence>
<dbReference type="SUPFAM" id="SSF56399">
    <property type="entry name" value="ADP-ribosylation"/>
    <property type="match status" value="1"/>
</dbReference>
<dbReference type="PROSITE" id="PS51060">
    <property type="entry name" value="PARP_ALPHA_HD"/>
    <property type="match status" value="1"/>
</dbReference>
<organism evidence="15 16">
    <name type="scientific">Rousettus aegyptiacus</name>
    <name type="common">Egyptian fruit bat</name>
    <name type="synonym">Pteropus aegyptiacus</name>
    <dbReference type="NCBI Taxonomy" id="9407"/>
    <lineage>
        <taxon>Eukaryota</taxon>
        <taxon>Metazoa</taxon>
        <taxon>Chordata</taxon>
        <taxon>Craniata</taxon>
        <taxon>Vertebrata</taxon>
        <taxon>Euteleostomi</taxon>
        <taxon>Mammalia</taxon>
        <taxon>Eutheria</taxon>
        <taxon>Laurasiatheria</taxon>
        <taxon>Chiroptera</taxon>
        <taxon>Yinpterochiroptera</taxon>
        <taxon>Pteropodoidea</taxon>
        <taxon>Pteropodidae</taxon>
        <taxon>Rousettinae</taxon>
        <taxon>Rousettus</taxon>
    </lineage>
</organism>
<feature type="compositionally biased region" description="Basic and acidic residues" evidence="11">
    <location>
        <begin position="43"/>
        <end position="59"/>
    </location>
</feature>
<dbReference type="Gene3D" id="1.20.142.10">
    <property type="entry name" value="Poly(ADP-ribose) polymerase, regulatory domain"/>
    <property type="match status" value="1"/>
</dbReference>
<dbReference type="FunFam" id="2.20.140.10:FF:000001">
    <property type="entry name" value="Poly [ADP-ribose] polymerase"/>
    <property type="match status" value="1"/>
</dbReference>
<dbReference type="GO" id="GO:0003950">
    <property type="term" value="F:NAD+ poly-ADP-ribosyltransferase activity"/>
    <property type="evidence" value="ECO:0007669"/>
    <property type="project" value="UniProtKB-UniRule"/>
</dbReference>
<dbReference type="Gene3D" id="2.20.140.10">
    <property type="entry name" value="WGR domain"/>
    <property type="match status" value="1"/>
</dbReference>
<evidence type="ECO:0000256" key="6">
    <source>
        <dbReference type="ARBA" id="ARBA00023027"/>
    </source>
</evidence>
<protein>
    <recommendedName>
        <fullName evidence="10">Poly [ADP-ribose] polymerase</fullName>
        <shortName evidence="10">PARP</shortName>
        <ecNumber evidence="10">2.4.2.-</ecNumber>
    </recommendedName>
</protein>
<evidence type="ECO:0000256" key="2">
    <source>
        <dbReference type="ARBA" id="ARBA00022676"/>
    </source>
</evidence>
<evidence type="ECO:0000259" key="12">
    <source>
        <dbReference type="PROSITE" id="PS51059"/>
    </source>
</evidence>
<comment type="similarity">
    <text evidence="9">Belongs to the ARTD/PARP family.</text>
</comment>
<dbReference type="SUPFAM" id="SSF47587">
    <property type="entry name" value="Domain of poly(ADP-ribose) polymerase"/>
    <property type="match status" value="1"/>
</dbReference>
<evidence type="ECO:0000313" key="15">
    <source>
        <dbReference type="EMBL" id="KAF6475560.1"/>
    </source>
</evidence>
<dbReference type="GO" id="GO:0016779">
    <property type="term" value="F:nucleotidyltransferase activity"/>
    <property type="evidence" value="ECO:0007669"/>
    <property type="project" value="UniProtKB-KW"/>
</dbReference>
<evidence type="ECO:0000256" key="7">
    <source>
        <dbReference type="ARBA" id="ARBA00023204"/>
    </source>
</evidence>
<dbReference type="Pfam" id="PF00644">
    <property type="entry name" value="PARP"/>
    <property type="match status" value="1"/>
</dbReference>
<dbReference type="InterPro" id="IPR004102">
    <property type="entry name" value="Poly(ADP-ribose)pol_reg_dom"/>
</dbReference>
<dbReference type="EMBL" id="JACASE010000004">
    <property type="protein sequence ID" value="KAF6475560.1"/>
    <property type="molecule type" value="Genomic_DNA"/>
</dbReference>
<keyword evidence="7" id="KW-0234">DNA repair</keyword>
<dbReference type="InterPro" id="IPR008893">
    <property type="entry name" value="WGR_domain"/>
</dbReference>
<dbReference type="InterPro" id="IPR036930">
    <property type="entry name" value="WGR_dom_sf"/>
</dbReference>
<name>A0A7J8HU54_ROUAE</name>
<dbReference type="SMART" id="SM00773">
    <property type="entry name" value="WGR"/>
    <property type="match status" value="1"/>
</dbReference>
<evidence type="ECO:0000256" key="4">
    <source>
        <dbReference type="ARBA" id="ARBA00022695"/>
    </source>
</evidence>
<keyword evidence="4" id="KW-0548">Nucleotidyltransferase</keyword>
<keyword evidence="5" id="KW-0227">DNA damage</keyword>
<dbReference type="GO" id="GO:1990404">
    <property type="term" value="F:NAD+-protein mono-ADP-ribosyltransferase activity"/>
    <property type="evidence" value="ECO:0007669"/>
    <property type="project" value="TreeGrafter"/>
</dbReference>
<dbReference type="InterPro" id="IPR036616">
    <property type="entry name" value="Poly(ADP-ribose)pol_reg_dom_sf"/>
</dbReference>
<dbReference type="PANTHER" id="PTHR10459">
    <property type="entry name" value="DNA LIGASE"/>
    <property type="match status" value="1"/>
</dbReference>
<gene>
    <name evidence="15" type="ORF">HJG63_014926</name>
</gene>
<dbReference type="GO" id="GO:0005730">
    <property type="term" value="C:nucleolus"/>
    <property type="evidence" value="ECO:0007669"/>
    <property type="project" value="TreeGrafter"/>
</dbReference>
<dbReference type="EC" id="2.4.2.-" evidence="10"/>
<evidence type="ECO:0000259" key="14">
    <source>
        <dbReference type="PROSITE" id="PS51977"/>
    </source>
</evidence>
<dbReference type="SUPFAM" id="SSF142921">
    <property type="entry name" value="WGR domain-like"/>
    <property type="match status" value="1"/>
</dbReference>
<comment type="subcellular location">
    <subcellularLocation>
        <location evidence="1">Nucleus</location>
    </subcellularLocation>
</comment>
<keyword evidence="2 10" id="KW-0328">Glycosyltransferase</keyword>
<keyword evidence="6 10" id="KW-0520">NAD</keyword>
<dbReference type="PROSITE" id="PS51059">
    <property type="entry name" value="PARP_CATALYTIC"/>
    <property type="match status" value="1"/>
</dbReference>
<sequence length="541" mass="60821">MTSKHKLAMQHEVPVKKERQEAEEDSFRSTPEALTPAPTENPAAREDSTGARSHPETKPRAYEDYDCTLCQTDIEKNNNKFYTIRLLQEGDSFSCQNLWGRVGEKGNSETENFQSLEAAKKWFETKFRKKTKNAWAQQHCFKPHPGKYKLIEEYREAEAPEAAAGKVPCPLALPSPCALCPWEDGGPVRAVAPQVRPCSLDVPTQNLIASISSQDMFSDAMALMNLDINKFPVKMLSQRQIARGLEALEKLAEALTTPADADLGLSKLSSDFYTIIPHNFGRQQPPPIDSPRLLQVEKDILLVLDTVVKLVQTQEAALKEEDVEDVPHPLDRAYQLLGCQLQLLDPEEPEYEMIRTHLKETGKHCECLALEHVWKVNREGERDEPQARPKLDNWWNGTNRALVAAILSHGFRIVPHARGFVKNIYSGLQNSKSAGYKPGMAHKADRHVGYMFLGEATLSREHHATVDEPSVTRPAPRFDSVLARGRTEPNLTQDTELNPDSPRVVVAQAQPVLGSSTFSRSEDLTSQRSQRRLCYLLKLHP</sequence>
<dbReference type="PANTHER" id="PTHR10459:SF66">
    <property type="entry name" value="PROTEIN MONO-ADP-RIBOSYLTRANSFERASE PARP3"/>
    <property type="match status" value="1"/>
</dbReference>
<evidence type="ECO:0000256" key="10">
    <source>
        <dbReference type="RuleBase" id="RU362114"/>
    </source>
</evidence>
<accession>A0A7J8HU54</accession>
<dbReference type="GO" id="GO:0035861">
    <property type="term" value="C:site of double-strand break"/>
    <property type="evidence" value="ECO:0007669"/>
    <property type="project" value="TreeGrafter"/>
</dbReference>
<evidence type="ECO:0000313" key="16">
    <source>
        <dbReference type="Proteomes" id="UP000593571"/>
    </source>
</evidence>
<feature type="domain" description="PARP alpha-helical" evidence="13">
    <location>
        <begin position="197"/>
        <end position="315"/>
    </location>
</feature>
<dbReference type="Pfam" id="PF05406">
    <property type="entry name" value="WGR"/>
    <property type="match status" value="1"/>
</dbReference>
<feature type="domain" description="WGR" evidence="14">
    <location>
        <begin position="58"/>
        <end position="148"/>
    </location>
</feature>
<keyword evidence="8" id="KW-0539">Nucleus</keyword>
<dbReference type="InterPro" id="IPR012317">
    <property type="entry name" value="Poly(ADP-ribose)pol_cat_dom"/>
</dbReference>
<evidence type="ECO:0000256" key="5">
    <source>
        <dbReference type="ARBA" id="ARBA00022763"/>
    </source>
</evidence>
<dbReference type="GO" id="GO:0070212">
    <property type="term" value="P:protein poly-ADP-ribosylation"/>
    <property type="evidence" value="ECO:0007669"/>
    <property type="project" value="TreeGrafter"/>
</dbReference>
<feature type="region of interest" description="Disordered" evidence="11">
    <location>
        <begin position="1"/>
        <end position="59"/>
    </location>
</feature>
<evidence type="ECO:0000256" key="1">
    <source>
        <dbReference type="ARBA" id="ARBA00004123"/>
    </source>
</evidence>
<reference evidence="15 16" key="1">
    <citation type="journal article" date="2020" name="Nature">
        <title>Six reference-quality genomes reveal evolution of bat adaptations.</title>
        <authorList>
            <person name="Jebb D."/>
            <person name="Huang Z."/>
            <person name="Pippel M."/>
            <person name="Hughes G.M."/>
            <person name="Lavrichenko K."/>
            <person name="Devanna P."/>
            <person name="Winkler S."/>
            <person name="Jermiin L.S."/>
            <person name="Skirmuntt E.C."/>
            <person name="Katzourakis A."/>
            <person name="Burkitt-Gray L."/>
            <person name="Ray D.A."/>
            <person name="Sullivan K.A.M."/>
            <person name="Roscito J.G."/>
            <person name="Kirilenko B.M."/>
            <person name="Davalos L.M."/>
            <person name="Corthals A.P."/>
            <person name="Power M.L."/>
            <person name="Jones G."/>
            <person name="Ransome R.D."/>
            <person name="Dechmann D.K.N."/>
            <person name="Locatelli A.G."/>
            <person name="Puechmaille S.J."/>
            <person name="Fedrigo O."/>
            <person name="Jarvis E.D."/>
            <person name="Hiller M."/>
            <person name="Vernes S.C."/>
            <person name="Myers E.W."/>
            <person name="Teeling E.C."/>
        </authorList>
    </citation>
    <scope>NUCLEOTIDE SEQUENCE [LARGE SCALE GENOMIC DNA]</scope>
    <source>
        <strain evidence="15">MRouAeg1</strain>
        <tissue evidence="15">Muscle</tissue>
    </source>
</reference>
<feature type="domain" description="PARP catalytic" evidence="12">
    <location>
        <begin position="328"/>
        <end position="541"/>
    </location>
</feature>
<evidence type="ECO:0000256" key="9">
    <source>
        <dbReference type="ARBA" id="ARBA00024347"/>
    </source>
</evidence>